<gene>
    <name evidence="2" type="ORF">S01H1_39804</name>
</gene>
<sequence>AEFGTGMLLHNYQESIPEHADVVGSYDHTGGIQEALFTSTAGSPFTEADANSSTWLISLDLDGTVGATAEIKVWIDANNVIVDGCNWDQDIASQTWGIFVHPVMTLCDGNEIEFSVDGDGKFEIGSYDFTGTLVAELELDAAADNIDGLVIETEANGHSNIIGQRISYESGALAVGEVGANQVIVIDDSGATAADDTTQIAGSVYITNNASDATKDGIVFLPGWTRAIEVQGAESEDPDYGYEVTSGTATDRVNSGGAGDDAFVNPA</sequence>
<protein>
    <submittedName>
        <fullName evidence="2">Uncharacterized protein</fullName>
    </submittedName>
</protein>
<feature type="region of interest" description="Disordered" evidence="1">
    <location>
        <begin position="235"/>
        <end position="267"/>
    </location>
</feature>
<evidence type="ECO:0000256" key="1">
    <source>
        <dbReference type="SAM" id="MobiDB-lite"/>
    </source>
</evidence>
<accession>X0VKT9</accession>
<evidence type="ECO:0000313" key="2">
    <source>
        <dbReference type="EMBL" id="GAG01171.1"/>
    </source>
</evidence>
<feature type="non-terminal residue" evidence="2">
    <location>
        <position position="267"/>
    </location>
</feature>
<dbReference type="AlphaFoldDB" id="X0VKT9"/>
<dbReference type="EMBL" id="BARS01025157">
    <property type="protein sequence ID" value="GAG01171.1"/>
    <property type="molecule type" value="Genomic_DNA"/>
</dbReference>
<organism evidence="2">
    <name type="scientific">marine sediment metagenome</name>
    <dbReference type="NCBI Taxonomy" id="412755"/>
    <lineage>
        <taxon>unclassified sequences</taxon>
        <taxon>metagenomes</taxon>
        <taxon>ecological metagenomes</taxon>
    </lineage>
</organism>
<feature type="non-terminal residue" evidence="2">
    <location>
        <position position="1"/>
    </location>
</feature>
<reference evidence="2" key="1">
    <citation type="journal article" date="2014" name="Front. Microbiol.">
        <title>High frequency of phylogenetically diverse reductive dehalogenase-homologous genes in deep subseafloor sedimentary metagenomes.</title>
        <authorList>
            <person name="Kawai M."/>
            <person name="Futagami T."/>
            <person name="Toyoda A."/>
            <person name="Takaki Y."/>
            <person name="Nishi S."/>
            <person name="Hori S."/>
            <person name="Arai W."/>
            <person name="Tsubouchi T."/>
            <person name="Morono Y."/>
            <person name="Uchiyama I."/>
            <person name="Ito T."/>
            <person name="Fujiyama A."/>
            <person name="Inagaki F."/>
            <person name="Takami H."/>
        </authorList>
    </citation>
    <scope>NUCLEOTIDE SEQUENCE</scope>
    <source>
        <strain evidence="2">Expedition CK06-06</strain>
    </source>
</reference>
<proteinExistence type="predicted"/>
<comment type="caution">
    <text evidence="2">The sequence shown here is derived from an EMBL/GenBank/DDBJ whole genome shotgun (WGS) entry which is preliminary data.</text>
</comment>
<name>X0VKT9_9ZZZZ</name>